<evidence type="ECO:0000256" key="2">
    <source>
        <dbReference type="ARBA" id="ARBA00023002"/>
    </source>
</evidence>
<dbReference type="EMBL" id="MU007014">
    <property type="protein sequence ID" value="KAF2435115.1"/>
    <property type="molecule type" value="Genomic_DNA"/>
</dbReference>
<dbReference type="SUPFAM" id="SSF51735">
    <property type="entry name" value="NAD(P)-binding Rossmann-fold domains"/>
    <property type="match status" value="1"/>
</dbReference>
<feature type="domain" description="NmrA-like" evidence="3">
    <location>
        <begin position="17"/>
        <end position="153"/>
    </location>
</feature>
<dbReference type="CDD" id="cd05259">
    <property type="entry name" value="PCBER_SDR_a"/>
    <property type="match status" value="1"/>
</dbReference>
<reference evidence="4" key="1">
    <citation type="journal article" date="2020" name="Stud. Mycol.">
        <title>101 Dothideomycetes genomes: a test case for predicting lifestyles and emergence of pathogens.</title>
        <authorList>
            <person name="Haridas S."/>
            <person name="Albert R."/>
            <person name="Binder M."/>
            <person name="Bloem J."/>
            <person name="Labutti K."/>
            <person name="Salamov A."/>
            <person name="Andreopoulos B."/>
            <person name="Baker S."/>
            <person name="Barry K."/>
            <person name="Bills G."/>
            <person name="Bluhm B."/>
            <person name="Cannon C."/>
            <person name="Castanera R."/>
            <person name="Culley D."/>
            <person name="Daum C."/>
            <person name="Ezra D."/>
            <person name="Gonzalez J."/>
            <person name="Henrissat B."/>
            <person name="Kuo A."/>
            <person name="Liang C."/>
            <person name="Lipzen A."/>
            <person name="Lutzoni F."/>
            <person name="Magnuson J."/>
            <person name="Mondo S."/>
            <person name="Nolan M."/>
            <person name="Ohm R."/>
            <person name="Pangilinan J."/>
            <person name="Park H.-J."/>
            <person name="Ramirez L."/>
            <person name="Alfaro M."/>
            <person name="Sun H."/>
            <person name="Tritt A."/>
            <person name="Yoshinaga Y."/>
            <person name="Zwiers L.-H."/>
            <person name="Turgeon B."/>
            <person name="Goodwin S."/>
            <person name="Spatafora J."/>
            <person name="Crous P."/>
            <person name="Grigoriev I."/>
        </authorList>
    </citation>
    <scope>NUCLEOTIDE SEQUENCE</scope>
    <source>
        <strain evidence="4">CBS 130266</strain>
    </source>
</reference>
<gene>
    <name evidence="4" type="ORF">EJ08DRAFT_646016</name>
</gene>
<dbReference type="PANTHER" id="PTHR47706:SF7">
    <property type="entry name" value="CIPA-LIKE, PUTATIVE (AFU_ORTHOLOGUE AFUA_1G01630)-RELATED"/>
    <property type="match status" value="1"/>
</dbReference>
<protein>
    <submittedName>
        <fullName evidence="4">Oxidoreductase CipA</fullName>
    </submittedName>
</protein>
<keyword evidence="1" id="KW-0521">NADP</keyword>
<dbReference type="InterPro" id="IPR008030">
    <property type="entry name" value="NmrA-like"/>
</dbReference>
<evidence type="ECO:0000313" key="4">
    <source>
        <dbReference type="EMBL" id="KAF2435115.1"/>
    </source>
</evidence>
<keyword evidence="5" id="KW-1185">Reference proteome</keyword>
<dbReference type="OrthoDB" id="419598at2759"/>
<name>A0A9P4NZ36_9PEZI</name>
<dbReference type="Pfam" id="PF05368">
    <property type="entry name" value="NmrA"/>
    <property type="match status" value="1"/>
</dbReference>
<evidence type="ECO:0000259" key="3">
    <source>
        <dbReference type="Pfam" id="PF05368"/>
    </source>
</evidence>
<dbReference type="InterPro" id="IPR045312">
    <property type="entry name" value="PCBER-like"/>
</dbReference>
<evidence type="ECO:0000313" key="5">
    <source>
        <dbReference type="Proteomes" id="UP000800235"/>
    </source>
</evidence>
<dbReference type="PANTHER" id="PTHR47706">
    <property type="entry name" value="NMRA-LIKE FAMILY PROTEIN"/>
    <property type="match status" value="1"/>
</dbReference>
<proteinExistence type="predicted"/>
<accession>A0A9P4NZ36</accession>
<dbReference type="Proteomes" id="UP000800235">
    <property type="component" value="Unassembled WGS sequence"/>
</dbReference>
<dbReference type="InterPro" id="IPR051609">
    <property type="entry name" value="NmrA/Isoflavone_reductase-like"/>
</dbReference>
<dbReference type="Gene3D" id="3.90.25.10">
    <property type="entry name" value="UDP-galactose 4-epimerase, domain 1"/>
    <property type="match status" value="1"/>
</dbReference>
<comment type="caution">
    <text evidence="4">The sequence shown here is derived from an EMBL/GenBank/DDBJ whole genome shotgun (WGS) entry which is preliminary data.</text>
</comment>
<evidence type="ECO:0000256" key="1">
    <source>
        <dbReference type="ARBA" id="ARBA00022857"/>
    </source>
</evidence>
<dbReference type="InterPro" id="IPR036291">
    <property type="entry name" value="NAD(P)-bd_dom_sf"/>
</dbReference>
<sequence>MSFANQRPAGFKNYVERIAIVGAGGQSGGYMVAELLKAGKKVSAITREDSTSKVPEGVEIKRIKYEDQSSIVEALKGQEVLIITMSVMAPPEQQRKLIEAAAAANVPWVLPNEFGNDNANVEMRNDVIINSSKTQYRDQIEKLGVSSWIGFACNFWYEYSLGGGHYGIDIKNRKATFYDDGKTRLNTTTFAQVGRGVAGLLNLKVLPDSEDDKSPCLSNFKNKFVYVSSFCVNQEEMLESIKRVTNTADKDWQIEYRPISEVFQEGLEKFKSGDRMGMIAVLYGRNFFKDDAGNYEKTKGLQNDVFKLPKEDLDEATKIAVQRAEEGKRF</sequence>
<keyword evidence="2" id="KW-0560">Oxidoreductase</keyword>
<dbReference type="GO" id="GO:0016491">
    <property type="term" value="F:oxidoreductase activity"/>
    <property type="evidence" value="ECO:0007669"/>
    <property type="project" value="UniProtKB-KW"/>
</dbReference>
<dbReference type="Gene3D" id="3.40.50.720">
    <property type="entry name" value="NAD(P)-binding Rossmann-like Domain"/>
    <property type="match status" value="1"/>
</dbReference>
<organism evidence="4 5">
    <name type="scientific">Tothia fuscella</name>
    <dbReference type="NCBI Taxonomy" id="1048955"/>
    <lineage>
        <taxon>Eukaryota</taxon>
        <taxon>Fungi</taxon>
        <taxon>Dikarya</taxon>
        <taxon>Ascomycota</taxon>
        <taxon>Pezizomycotina</taxon>
        <taxon>Dothideomycetes</taxon>
        <taxon>Pleosporomycetidae</taxon>
        <taxon>Venturiales</taxon>
        <taxon>Cylindrosympodiaceae</taxon>
        <taxon>Tothia</taxon>
    </lineage>
</organism>
<dbReference type="AlphaFoldDB" id="A0A9P4NZ36"/>